<protein>
    <submittedName>
        <fullName evidence="8">Sigma-54-dependent Fis family transcriptional regulator</fullName>
    </submittedName>
</protein>
<dbReference type="PROSITE" id="PS50045">
    <property type="entry name" value="SIGMA54_INTERACT_4"/>
    <property type="match status" value="1"/>
</dbReference>
<dbReference type="InterPro" id="IPR025944">
    <property type="entry name" value="Sigma_54_int_dom_CS"/>
</dbReference>
<dbReference type="FunFam" id="1.10.8.60:FF:000014">
    <property type="entry name" value="DNA-binding transcriptional regulator NtrC"/>
    <property type="match status" value="1"/>
</dbReference>
<dbReference type="Gene3D" id="1.10.8.60">
    <property type="match status" value="1"/>
</dbReference>
<dbReference type="Gene3D" id="3.40.50.300">
    <property type="entry name" value="P-loop containing nucleotide triphosphate hydrolases"/>
    <property type="match status" value="1"/>
</dbReference>
<evidence type="ECO:0000256" key="5">
    <source>
        <dbReference type="ARBA" id="ARBA00023159"/>
    </source>
</evidence>
<dbReference type="Gene3D" id="1.10.10.60">
    <property type="entry name" value="Homeodomain-like"/>
    <property type="match status" value="1"/>
</dbReference>
<dbReference type="FunFam" id="3.40.50.300:FF:000006">
    <property type="entry name" value="DNA-binding transcriptional regulator NtrC"/>
    <property type="match status" value="1"/>
</dbReference>
<keyword evidence="5" id="KW-0010">Activator</keyword>
<dbReference type="Pfam" id="PF02954">
    <property type="entry name" value="HTH_8"/>
    <property type="match status" value="1"/>
</dbReference>
<evidence type="ECO:0000313" key="9">
    <source>
        <dbReference type="Proteomes" id="UP000316360"/>
    </source>
</evidence>
<dbReference type="PANTHER" id="PTHR32071">
    <property type="entry name" value="TRANSCRIPTIONAL REGULATORY PROTEIN"/>
    <property type="match status" value="1"/>
</dbReference>
<dbReference type="Pfam" id="PF25601">
    <property type="entry name" value="AAA_lid_14"/>
    <property type="match status" value="1"/>
</dbReference>
<evidence type="ECO:0000256" key="1">
    <source>
        <dbReference type="ARBA" id="ARBA00022741"/>
    </source>
</evidence>
<dbReference type="GO" id="GO:0043565">
    <property type="term" value="F:sequence-specific DNA binding"/>
    <property type="evidence" value="ECO:0007669"/>
    <property type="project" value="InterPro"/>
</dbReference>
<keyword evidence="2" id="KW-0067">ATP-binding</keyword>
<dbReference type="Proteomes" id="UP000316360">
    <property type="component" value="Unassembled WGS sequence"/>
</dbReference>
<dbReference type="PROSITE" id="PS00676">
    <property type="entry name" value="SIGMA54_INTERACT_2"/>
    <property type="match status" value="1"/>
</dbReference>
<organism evidence="8 9">
    <name type="scientific">Aerophobetes bacterium</name>
    <dbReference type="NCBI Taxonomy" id="2030807"/>
    <lineage>
        <taxon>Bacteria</taxon>
        <taxon>Candidatus Aerophobota</taxon>
    </lineage>
</organism>
<dbReference type="PRINTS" id="PR01590">
    <property type="entry name" value="HTHFIS"/>
</dbReference>
<dbReference type="InterPro" id="IPR002078">
    <property type="entry name" value="Sigma_54_int"/>
</dbReference>
<dbReference type="PROSITE" id="PS00688">
    <property type="entry name" value="SIGMA54_INTERACT_3"/>
    <property type="match status" value="1"/>
</dbReference>
<keyword evidence="6" id="KW-0804">Transcription</keyword>
<dbReference type="SUPFAM" id="SSF46689">
    <property type="entry name" value="Homeodomain-like"/>
    <property type="match status" value="1"/>
</dbReference>
<name>A0A523RX29_UNCAE</name>
<dbReference type="Pfam" id="PF00158">
    <property type="entry name" value="Sigma54_activat"/>
    <property type="match status" value="1"/>
</dbReference>
<reference evidence="8 9" key="1">
    <citation type="submission" date="2019-03" db="EMBL/GenBank/DDBJ databases">
        <title>Metabolic potential of uncultured bacteria and archaea associated with petroleum seepage in deep-sea sediments.</title>
        <authorList>
            <person name="Dong X."/>
            <person name="Hubert C."/>
        </authorList>
    </citation>
    <scope>NUCLEOTIDE SEQUENCE [LARGE SCALE GENOMIC DNA]</scope>
    <source>
        <strain evidence="8">E44_bin7</strain>
    </source>
</reference>
<gene>
    <name evidence="8" type="ORF">E3J84_04300</name>
</gene>
<dbReference type="InterPro" id="IPR027417">
    <property type="entry name" value="P-loop_NTPase"/>
</dbReference>
<dbReference type="PANTHER" id="PTHR32071:SF113">
    <property type="entry name" value="ALGINATE BIOSYNTHESIS TRANSCRIPTIONAL REGULATORY PROTEIN ALGB"/>
    <property type="match status" value="1"/>
</dbReference>
<evidence type="ECO:0000313" key="8">
    <source>
        <dbReference type="EMBL" id="TET10181.1"/>
    </source>
</evidence>
<dbReference type="GO" id="GO:0005524">
    <property type="term" value="F:ATP binding"/>
    <property type="evidence" value="ECO:0007669"/>
    <property type="project" value="UniProtKB-KW"/>
</dbReference>
<dbReference type="GO" id="GO:0006355">
    <property type="term" value="P:regulation of DNA-templated transcription"/>
    <property type="evidence" value="ECO:0007669"/>
    <property type="project" value="InterPro"/>
</dbReference>
<keyword evidence="1" id="KW-0547">Nucleotide-binding</keyword>
<dbReference type="EMBL" id="SOKJ01000241">
    <property type="protein sequence ID" value="TET10181.1"/>
    <property type="molecule type" value="Genomic_DNA"/>
</dbReference>
<dbReference type="CDD" id="cd00009">
    <property type="entry name" value="AAA"/>
    <property type="match status" value="1"/>
</dbReference>
<evidence type="ECO:0000256" key="2">
    <source>
        <dbReference type="ARBA" id="ARBA00022840"/>
    </source>
</evidence>
<dbReference type="AlphaFoldDB" id="A0A523RX29"/>
<evidence type="ECO:0000259" key="7">
    <source>
        <dbReference type="PROSITE" id="PS50045"/>
    </source>
</evidence>
<dbReference type="InterPro" id="IPR009057">
    <property type="entry name" value="Homeodomain-like_sf"/>
</dbReference>
<evidence type="ECO:0000256" key="6">
    <source>
        <dbReference type="ARBA" id="ARBA00023163"/>
    </source>
</evidence>
<evidence type="ECO:0000256" key="3">
    <source>
        <dbReference type="ARBA" id="ARBA00023015"/>
    </source>
</evidence>
<feature type="non-terminal residue" evidence="8">
    <location>
        <position position="1"/>
    </location>
</feature>
<sequence length="281" mass="31520">TGKELVARAIHFNGILRKGAFVVADCSGLAQDLLESELFGHEKGAFTGAIAEKLGKFELASGGTLFLDEIGNLSLATQAKLLRALQEKKIERVGGVRPIKIEVRIIAATHRDLEKAVREGSFREDLYYRLNVVLINLPPLRERKDDIPLLVEHFLRRYSSESGGRLKHVPLKTLDLLMRYDWPGNVRELENVIERAVVMGKGDAILAQDLPLEIQKLSDQSHLIISSGRLSLKKRVGELEKELITDALEEAHWVQTKAAKLLGVSRRIVRYKMKKYGIVSN</sequence>
<keyword evidence="3" id="KW-0805">Transcription regulation</keyword>
<proteinExistence type="predicted"/>
<comment type="caution">
    <text evidence="8">The sequence shown here is derived from an EMBL/GenBank/DDBJ whole genome shotgun (WGS) entry which is preliminary data.</text>
</comment>
<evidence type="ECO:0000256" key="4">
    <source>
        <dbReference type="ARBA" id="ARBA00023125"/>
    </source>
</evidence>
<dbReference type="InterPro" id="IPR002197">
    <property type="entry name" value="HTH_Fis"/>
</dbReference>
<feature type="domain" description="Sigma-54 factor interaction" evidence="7">
    <location>
        <begin position="1"/>
        <end position="198"/>
    </location>
</feature>
<dbReference type="InterPro" id="IPR058031">
    <property type="entry name" value="AAA_lid_NorR"/>
</dbReference>
<accession>A0A523RX29</accession>
<dbReference type="SUPFAM" id="SSF52540">
    <property type="entry name" value="P-loop containing nucleoside triphosphate hydrolases"/>
    <property type="match status" value="1"/>
</dbReference>
<dbReference type="InterPro" id="IPR025943">
    <property type="entry name" value="Sigma_54_int_dom_ATP-bd_2"/>
</dbReference>
<keyword evidence="4" id="KW-0238">DNA-binding</keyword>